<dbReference type="EMBL" id="QPFP01000001">
    <property type="protein sequence ID" value="TEB40047.1"/>
    <property type="molecule type" value="Genomic_DNA"/>
</dbReference>
<evidence type="ECO:0000313" key="2">
    <source>
        <dbReference type="Proteomes" id="UP000298030"/>
    </source>
</evidence>
<accession>A0A4Y7U0T0</accession>
<name>A0A4Y7U0T0_COPMI</name>
<comment type="caution">
    <text evidence="1">The sequence shown here is derived from an EMBL/GenBank/DDBJ whole genome shotgun (WGS) entry which is preliminary data.</text>
</comment>
<dbReference type="AlphaFoldDB" id="A0A4Y7U0T0"/>
<dbReference type="Proteomes" id="UP000298030">
    <property type="component" value="Unassembled WGS sequence"/>
</dbReference>
<evidence type="ECO:0000313" key="1">
    <source>
        <dbReference type="EMBL" id="TEB40047.1"/>
    </source>
</evidence>
<protein>
    <recommendedName>
        <fullName evidence="3">Arrestin-like N-terminal domain-containing protein</fullName>
    </recommendedName>
</protein>
<gene>
    <name evidence="1" type="ORF">FA13DRAFT_1618611</name>
</gene>
<sequence length="430" mass="47691">MPLDLPSYSAAVPAPKYSFEPACDEQRLQLTPQTSLARTPTGTFIKSSGKTTVVLLDQEENAKNPSYGRRGPINGTILLEEPDAVTEVEIKIEGKLDTTISEAGGNSTQIMKQRHVLYKRDASTSETCAGQLTFEFPLPSTFHDADTEHPLPPSYHVFCRGVPTLFLKTTYTIRVAVTRVVHQKLGGFWTRTKHILIPFDYVPRTRAHRPILPVPAFFSSIKTSPEEWYQATSTVKTRDATSSLTPIDVHTFIPAGRVYGIKDAIPFHIQLSGRVSALRQLFVSSMSLDRVASADSHRTVESRVSLPESKPVIRVYLMRQIALEFRGQKAWRNVVLGEGTLSSVPPLATSCYCPVSSTREEHLDWEGELKCNEDVIAANFTIGKSTVKEFIIVSITPPLEAKSLLHDMQVSIPVRLVTDSYTEAPLPNSL</sequence>
<reference evidence="1 2" key="1">
    <citation type="journal article" date="2019" name="Nat. Ecol. Evol.">
        <title>Megaphylogeny resolves global patterns of mushroom evolution.</title>
        <authorList>
            <person name="Varga T."/>
            <person name="Krizsan K."/>
            <person name="Foldi C."/>
            <person name="Dima B."/>
            <person name="Sanchez-Garcia M."/>
            <person name="Sanchez-Ramirez S."/>
            <person name="Szollosi G.J."/>
            <person name="Szarkandi J.G."/>
            <person name="Papp V."/>
            <person name="Albert L."/>
            <person name="Andreopoulos W."/>
            <person name="Angelini C."/>
            <person name="Antonin V."/>
            <person name="Barry K.W."/>
            <person name="Bougher N.L."/>
            <person name="Buchanan P."/>
            <person name="Buyck B."/>
            <person name="Bense V."/>
            <person name="Catcheside P."/>
            <person name="Chovatia M."/>
            <person name="Cooper J."/>
            <person name="Damon W."/>
            <person name="Desjardin D."/>
            <person name="Finy P."/>
            <person name="Geml J."/>
            <person name="Haridas S."/>
            <person name="Hughes K."/>
            <person name="Justo A."/>
            <person name="Karasinski D."/>
            <person name="Kautmanova I."/>
            <person name="Kiss B."/>
            <person name="Kocsube S."/>
            <person name="Kotiranta H."/>
            <person name="LaButti K.M."/>
            <person name="Lechner B.E."/>
            <person name="Liimatainen K."/>
            <person name="Lipzen A."/>
            <person name="Lukacs Z."/>
            <person name="Mihaltcheva S."/>
            <person name="Morgado L.N."/>
            <person name="Niskanen T."/>
            <person name="Noordeloos M.E."/>
            <person name="Ohm R.A."/>
            <person name="Ortiz-Santana B."/>
            <person name="Ovrebo C."/>
            <person name="Racz N."/>
            <person name="Riley R."/>
            <person name="Savchenko A."/>
            <person name="Shiryaev A."/>
            <person name="Soop K."/>
            <person name="Spirin V."/>
            <person name="Szebenyi C."/>
            <person name="Tomsovsky M."/>
            <person name="Tulloss R.E."/>
            <person name="Uehling J."/>
            <person name="Grigoriev I.V."/>
            <person name="Vagvolgyi C."/>
            <person name="Papp T."/>
            <person name="Martin F.M."/>
            <person name="Miettinen O."/>
            <person name="Hibbett D.S."/>
            <person name="Nagy L.G."/>
        </authorList>
    </citation>
    <scope>NUCLEOTIDE SEQUENCE [LARGE SCALE GENOMIC DNA]</scope>
    <source>
        <strain evidence="1 2">FP101781</strain>
    </source>
</reference>
<dbReference type="OrthoDB" id="3252135at2759"/>
<evidence type="ECO:0008006" key="3">
    <source>
        <dbReference type="Google" id="ProtNLM"/>
    </source>
</evidence>
<organism evidence="1 2">
    <name type="scientific">Coprinellus micaceus</name>
    <name type="common">Glistening ink-cap mushroom</name>
    <name type="synonym">Coprinus micaceus</name>
    <dbReference type="NCBI Taxonomy" id="71717"/>
    <lineage>
        <taxon>Eukaryota</taxon>
        <taxon>Fungi</taxon>
        <taxon>Dikarya</taxon>
        <taxon>Basidiomycota</taxon>
        <taxon>Agaricomycotina</taxon>
        <taxon>Agaricomycetes</taxon>
        <taxon>Agaricomycetidae</taxon>
        <taxon>Agaricales</taxon>
        <taxon>Agaricineae</taxon>
        <taxon>Psathyrellaceae</taxon>
        <taxon>Coprinellus</taxon>
    </lineage>
</organism>
<proteinExistence type="predicted"/>
<keyword evidence="2" id="KW-1185">Reference proteome</keyword>